<evidence type="ECO:0000313" key="3">
    <source>
        <dbReference type="Proteomes" id="UP001341840"/>
    </source>
</evidence>
<evidence type="ECO:0000313" key="2">
    <source>
        <dbReference type="EMBL" id="MED6153298.1"/>
    </source>
</evidence>
<name>A0ABU6U065_9FABA</name>
<dbReference type="EMBL" id="JASCZI010093442">
    <property type="protein sequence ID" value="MED6153298.1"/>
    <property type="molecule type" value="Genomic_DNA"/>
</dbReference>
<gene>
    <name evidence="2" type="ORF">PIB30_100555</name>
</gene>
<evidence type="ECO:0000256" key="1">
    <source>
        <dbReference type="SAM" id="MobiDB-lite"/>
    </source>
</evidence>
<feature type="compositionally biased region" description="Basic and acidic residues" evidence="1">
    <location>
        <begin position="1"/>
        <end position="12"/>
    </location>
</feature>
<reference evidence="2 3" key="1">
    <citation type="journal article" date="2023" name="Plants (Basel)">
        <title>Bridging the Gap: Combining Genomics and Transcriptomics Approaches to Understand Stylosanthes scabra, an Orphan Legume from the Brazilian Caatinga.</title>
        <authorList>
            <person name="Ferreira-Neto J.R.C."/>
            <person name="da Silva M.D."/>
            <person name="Binneck E."/>
            <person name="de Melo N.F."/>
            <person name="da Silva R.H."/>
            <person name="de Melo A.L.T.M."/>
            <person name="Pandolfi V."/>
            <person name="Bustamante F.O."/>
            <person name="Brasileiro-Vidal A.C."/>
            <person name="Benko-Iseppon A.M."/>
        </authorList>
    </citation>
    <scope>NUCLEOTIDE SEQUENCE [LARGE SCALE GENOMIC DNA]</scope>
    <source>
        <tissue evidence="2">Leaves</tissue>
    </source>
</reference>
<proteinExistence type="predicted"/>
<keyword evidence="3" id="KW-1185">Reference proteome</keyword>
<protein>
    <submittedName>
        <fullName evidence="2">Uncharacterized protein</fullName>
    </submittedName>
</protein>
<feature type="region of interest" description="Disordered" evidence="1">
    <location>
        <begin position="1"/>
        <end position="26"/>
    </location>
</feature>
<sequence length="105" mass="12326">MERRMLRSENRRRQQRLQTGRVHRPTETDWSYWRREHGAAETEVEHRAAGTTLAWWCGTVMGDGGRGRCRAWVETEKGVVTGFRGRWWLEVGGQWWAGDWLALGV</sequence>
<dbReference type="Proteomes" id="UP001341840">
    <property type="component" value="Unassembled WGS sequence"/>
</dbReference>
<accession>A0ABU6U065</accession>
<organism evidence="2 3">
    <name type="scientific">Stylosanthes scabra</name>
    <dbReference type="NCBI Taxonomy" id="79078"/>
    <lineage>
        <taxon>Eukaryota</taxon>
        <taxon>Viridiplantae</taxon>
        <taxon>Streptophyta</taxon>
        <taxon>Embryophyta</taxon>
        <taxon>Tracheophyta</taxon>
        <taxon>Spermatophyta</taxon>
        <taxon>Magnoliopsida</taxon>
        <taxon>eudicotyledons</taxon>
        <taxon>Gunneridae</taxon>
        <taxon>Pentapetalae</taxon>
        <taxon>rosids</taxon>
        <taxon>fabids</taxon>
        <taxon>Fabales</taxon>
        <taxon>Fabaceae</taxon>
        <taxon>Papilionoideae</taxon>
        <taxon>50 kb inversion clade</taxon>
        <taxon>dalbergioids sensu lato</taxon>
        <taxon>Dalbergieae</taxon>
        <taxon>Pterocarpus clade</taxon>
        <taxon>Stylosanthes</taxon>
    </lineage>
</organism>
<comment type="caution">
    <text evidence="2">The sequence shown here is derived from an EMBL/GenBank/DDBJ whole genome shotgun (WGS) entry which is preliminary data.</text>
</comment>
<feature type="non-terminal residue" evidence="2">
    <location>
        <position position="105"/>
    </location>
</feature>